<dbReference type="Pfam" id="PF00107">
    <property type="entry name" value="ADH_zinc_N"/>
    <property type="match status" value="1"/>
</dbReference>
<dbReference type="InterPro" id="IPR047122">
    <property type="entry name" value="Trans-enoyl_RdTase-like"/>
</dbReference>
<sequence length="361" mass="37910">MSAPTNRTFWQDKIGVPGAIRESSVPSSLSEGEVLVKVHAWGLNPVDAYIQDAPLPLIKYPFIPGQDITGTIERVGSGPNSSQRFKIGDRVLGYAAGISFPEKPERGAFQEHVVLDQGLVAKIPDSLSFAEAAVFPLCLATAAHALFDPKFLALPLPGSGSGSGSGSSSTGKSVLIWGGASAVGSNAIQLARAAGFEVVTTCSPRNFEYVRSLGATKVFDYNSAAVVEDIVAELDGGEGSCAGIFQAAGITGEAIAPCCEVSRKSRQKLLVACANAVPEGTVVPEGVEAKFVFDWQEGKAMYYDVTSKLFSQFLEEALRLGTYKVAPRPEVVSAKGLEGIQTGLDIVRKGVSAKKIVVLAE</sequence>
<evidence type="ECO:0000313" key="4">
    <source>
        <dbReference type="EMBL" id="KAK6950710.1"/>
    </source>
</evidence>
<dbReference type="InterPro" id="IPR013154">
    <property type="entry name" value="ADH-like_N"/>
</dbReference>
<dbReference type="SMART" id="SM00829">
    <property type="entry name" value="PKS_ER"/>
    <property type="match status" value="1"/>
</dbReference>
<evidence type="ECO:0000313" key="5">
    <source>
        <dbReference type="Proteomes" id="UP001369815"/>
    </source>
</evidence>
<evidence type="ECO:0000256" key="2">
    <source>
        <dbReference type="ARBA" id="ARBA00023002"/>
    </source>
</evidence>
<name>A0AAX6MDH9_9PEZI</name>
<dbReference type="EMBL" id="JBANMG010000007">
    <property type="protein sequence ID" value="KAK6950710.1"/>
    <property type="molecule type" value="Genomic_DNA"/>
</dbReference>
<dbReference type="InterPro" id="IPR013149">
    <property type="entry name" value="ADH-like_C"/>
</dbReference>
<dbReference type="SUPFAM" id="SSF51735">
    <property type="entry name" value="NAD(P)-binding Rossmann-fold domains"/>
    <property type="match status" value="1"/>
</dbReference>
<organism evidence="4 5">
    <name type="scientific">Daldinia eschscholtzii</name>
    <dbReference type="NCBI Taxonomy" id="292717"/>
    <lineage>
        <taxon>Eukaryota</taxon>
        <taxon>Fungi</taxon>
        <taxon>Dikarya</taxon>
        <taxon>Ascomycota</taxon>
        <taxon>Pezizomycotina</taxon>
        <taxon>Sordariomycetes</taxon>
        <taxon>Xylariomycetidae</taxon>
        <taxon>Xylariales</taxon>
        <taxon>Hypoxylaceae</taxon>
        <taxon>Daldinia</taxon>
    </lineage>
</organism>
<protein>
    <recommendedName>
        <fullName evidence="3">Enoyl reductase (ER) domain-containing protein</fullName>
    </recommendedName>
</protein>
<dbReference type="PANTHER" id="PTHR45348">
    <property type="entry name" value="HYPOTHETICAL OXIDOREDUCTASE (EUROFUNG)"/>
    <property type="match status" value="1"/>
</dbReference>
<proteinExistence type="inferred from homology"/>
<dbReference type="GO" id="GO:0016651">
    <property type="term" value="F:oxidoreductase activity, acting on NAD(P)H"/>
    <property type="evidence" value="ECO:0007669"/>
    <property type="project" value="InterPro"/>
</dbReference>
<dbReference type="InterPro" id="IPR011032">
    <property type="entry name" value="GroES-like_sf"/>
</dbReference>
<comment type="similarity">
    <text evidence="1">Belongs to the zinc-containing alcohol dehydrogenase family.</text>
</comment>
<keyword evidence="5" id="KW-1185">Reference proteome</keyword>
<dbReference type="InterPro" id="IPR036291">
    <property type="entry name" value="NAD(P)-bd_dom_sf"/>
</dbReference>
<feature type="domain" description="Enoyl reductase (ER)" evidence="3">
    <location>
        <begin position="18"/>
        <end position="358"/>
    </location>
</feature>
<reference evidence="4 5" key="1">
    <citation type="journal article" date="2024" name="Front Chem Biol">
        <title>Unveiling the potential of Daldinia eschscholtzii MFLUCC 19-0629 through bioactivity and bioinformatics studies for enhanced sustainable agriculture production.</title>
        <authorList>
            <person name="Brooks S."/>
            <person name="Weaver J.A."/>
            <person name="Klomchit A."/>
            <person name="Alharthi S.A."/>
            <person name="Onlamun T."/>
            <person name="Nurani R."/>
            <person name="Vong T.K."/>
            <person name="Alberti F."/>
            <person name="Greco C."/>
        </authorList>
    </citation>
    <scope>NUCLEOTIDE SEQUENCE [LARGE SCALE GENOMIC DNA]</scope>
    <source>
        <strain evidence="4">MFLUCC 19-0629</strain>
    </source>
</reference>
<comment type="caution">
    <text evidence="4">The sequence shown here is derived from an EMBL/GenBank/DDBJ whole genome shotgun (WGS) entry which is preliminary data.</text>
</comment>
<dbReference type="Gene3D" id="3.90.180.10">
    <property type="entry name" value="Medium-chain alcohol dehydrogenases, catalytic domain"/>
    <property type="match status" value="1"/>
</dbReference>
<dbReference type="CDD" id="cd08249">
    <property type="entry name" value="enoyl_reductase_like"/>
    <property type="match status" value="1"/>
</dbReference>
<dbReference type="InterPro" id="IPR020843">
    <property type="entry name" value="ER"/>
</dbReference>
<dbReference type="Gene3D" id="3.40.50.720">
    <property type="entry name" value="NAD(P)-binding Rossmann-like Domain"/>
    <property type="match status" value="1"/>
</dbReference>
<gene>
    <name evidence="4" type="ORF">Daesc_007235</name>
</gene>
<dbReference type="Pfam" id="PF08240">
    <property type="entry name" value="ADH_N"/>
    <property type="match status" value="1"/>
</dbReference>
<dbReference type="PANTHER" id="PTHR45348:SF2">
    <property type="entry name" value="ZINC-TYPE ALCOHOL DEHYDROGENASE-LIKE PROTEIN C2E1P3.01"/>
    <property type="match status" value="1"/>
</dbReference>
<evidence type="ECO:0000259" key="3">
    <source>
        <dbReference type="SMART" id="SM00829"/>
    </source>
</evidence>
<accession>A0AAX6MDH9</accession>
<keyword evidence="2" id="KW-0560">Oxidoreductase</keyword>
<dbReference type="Proteomes" id="UP001369815">
    <property type="component" value="Unassembled WGS sequence"/>
</dbReference>
<dbReference type="AlphaFoldDB" id="A0AAX6MDH9"/>
<dbReference type="SUPFAM" id="SSF50129">
    <property type="entry name" value="GroES-like"/>
    <property type="match status" value="1"/>
</dbReference>
<evidence type="ECO:0000256" key="1">
    <source>
        <dbReference type="ARBA" id="ARBA00008072"/>
    </source>
</evidence>